<dbReference type="EMBL" id="JAAGVY010000049">
    <property type="protein sequence ID" value="NEN25328.1"/>
    <property type="molecule type" value="Genomic_DNA"/>
</dbReference>
<dbReference type="RefSeq" id="WP_163286785.1">
    <property type="nucleotide sequence ID" value="NZ_JAAGVY010000049.1"/>
</dbReference>
<dbReference type="InterPro" id="IPR052715">
    <property type="entry name" value="RAYT_transposase"/>
</dbReference>
<dbReference type="Pfam" id="PF01797">
    <property type="entry name" value="Y1_Tnp"/>
    <property type="match status" value="1"/>
</dbReference>
<reference evidence="2 3" key="1">
    <citation type="submission" date="2020-02" db="EMBL/GenBank/DDBJ databases">
        <title>Out from the shadows clarifying the taxonomy of the family Cryomorphaceae and related taxa by utilizing the GTDB taxonomic framework.</title>
        <authorList>
            <person name="Bowman J.P."/>
        </authorList>
    </citation>
    <scope>NUCLEOTIDE SEQUENCE [LARGE SCALE GENOMIC DNA]</scope>
    <source>
        <strain evidence="2 3">QSSC 1-22</strain>
    </source>
</reference>
<dbReference type="GO" id="GO:0004803">
    <property type="term" value="F:transposase activity"/>
    <property type="evidence" value="ECO:0007669"/>
    <property type="project" value="InterPro"/>
</dbReference>
<dbReference type="Proteomes" id="UP000486602">
    <property type="component" value="Unassembled WGS sequence"/>
</dbReference>
<dbReference type="SUPFAM" id="SSF143422">
    <property type="entry name" value="Transposase IS200-like"/>
    <property type="match status" value="1"/>
</dbReference>
<dbReference type="AlphaFoldDB" id="A0A7K3WUW8"/>
<gene>
    <name evidence="2" type="ORF">G3O08_17665</name>
</gene>
<dbReference type="GO" id="GO:0006313">
    <property type="term" value="P:DNA transposition"/>
    <property type="evidence" value="ECO:0007669"/>
    <property type="project" value="InterPro"/>
</dbReference>
<proteinExistence type="predicted"/>
<dbReference type="Gene3D" id="3.30.70.1290">
    <property type="entry name" value="Transposase IS200-like"/>
    <property type="match status" value="1"/>
</dbReference>
<dbReference type="PANTHER" id="PTHR36966:SF1">
    <property type="entry name" value="REP-ASSOCIATED TYROSINE TRANSPOSASE"/>
    <property type="match status" value="1"/>
</dbReference>
<dbReference type="PANTHER" id="PTHR36966">
    <property type="entry name" value="REP-ASSOCIATED TYROSINE TRANSPOSASE"/>
    <property type="match status" value="1"/>
</dbReference>
<dbReference type="SMART" id="SM01321">
    <property type="entry name" value="Y1_Tnp"/>
    <property type="match status" value="1"/>
</dbReference>
<sequence>MKQGYKSNIKENKVYYITMTVVGWIDIFSRDVYREILVSSMRHCILEKGLNLYAYVIMTNHLHLIVNSNEPFDLSSTIRDLKKFTSKAIINQIIAGPESRREWMLKLFSGFALDSSRHKEYMFWLPGNHAIELYNSKFTWTKINYIHNNPVRAGFVRRQEDWRYSSISNYLDLESKIPEIVRISPLLNFNS</sequence>
<dbReference type="InterPro" id="IPR002686">
    <property type="entry name" value="Transposase_17"/>
</dbReference>
<dbReference type="InterPro" id="IPR036515">
    <property type="entry name" value="Transposase_17_sf"/>
</dbReference>
<dbReference type="GO" id="GO:0043565">
    <property type="term" value="F:sequence-specific DNA binding"/>
    <property type="evidence" value="ECO:0007669"/>
    <property type="project" value="TreeGrafter"/>
</dbReference>
<organism evidence="2 3">
    <name type="scientific">Cryomorpha ignava</name>
    <dbReference type="NCBI Taxonomy" id="101383"/>
    <lineage>
        <taxon>Bacteria</taxon>
        <taxon>Pseudomonadati</taxon>
        <taxon>Bacteroidota</taxon>
        <taxon>Flavobacteriia</taxon>
        <taxon>Flavobacteriales</taxon>
        <taxon>Cryomorphaceae</taxon>
        <taxon>Cryomorpha</taxon>
    </lineage>
</organism>
<dbReference type="NCBIfam" id="NF047646">
    <property type="entry name" value="REP_Tyr_transpos"/>
    <property type="match status" value="1"/>
</dbReference>
<keyword evidence="3" id="KW-1185">Reference proteome</keyword>
<protein>
    <submittedName>
        <fullName evidence="2">Transposase</fullName>
    </submittedName>
</protein>
<comment type="caution">
    <text evidence="2">The sequence shown here is derived from an EMBL/GenBank/DDBJ whole genome shotgun (WGS) entry which is preliminary data.</text>
</comment>
<evidence type="ECO:0000313" key="2">
    <source>
        <dbReference type="EMBL" id="NEN25328.1"/>
    </source>
</evidence>
<feature type="domain" description="Transposase IS200-like" evidence="1">
    <location>
        <begin position="10"/>
        <end position="149"/>
    </location>
</feature>
<evidence type="ECO:0000259" key="1">
    <source>
        <dbReference type="SMART" id="SM01321"/>
    </source>
</evidence>
<evidence type="ECO:0000313" key="3">
    <source>
        <dbReference type="Proteomes" id="UP000486602"/>
    </source>
</evidence>
<name>A0A7K3WUW8_9FLAO</name>
<accession>A0A7K3WUW8</accession>